<organism evidence="1 2">
    <name type="scientific">Microbacterium amylolyticum</name>
    <dbReference type="NCBI Taxonomy" id="936337"/>
    <lineage>
        <taxon>Bacteria</taxon>
        <taxon>Bacillati</taxon>
        <taxon>Actinomycetota</taxon>
        <taxon>Actinomycetes</taxon>
        <taxon>Micrococcales</taxon>
        <taxon>Microbacteriaceae</taxon>
        <taxon>Microbacterium</taxon>
    </lineage>
</organism>
<keyword evidence="2" id="KW-1185">Reference proteome</keyword>
<dbReference type="EC" id="2.7.1.48" evidence="1"/>
<dbReference type="RefSeq" id="WP_165135639.1">
    <property type="nucleotide sequence ID" value="NZ_CP049253.1"/>
</dbReference>
<dbReference type="InterPro" id="IPR027417">
    <property type="entry name" value="P-loop_NTPase"/>
</dbReference>
<keyword evidence="1" id="KW-0418">Kinase</keyword>
<evidence type="ECO:0000313" key="1">
    <source>
        <dbReference type="EMBL" id="MBP2436740.1"/>
    </source>
</evidence>
<protein>
    <submittedName>
        <fullName evidence="1">Uridine kinase</fullName>
        <ecNumber evidence="1">2.7.1.48</ecNumber>
    </submittedName>
</protein>
<dbReference type="Proteomes" id="UP001519362">
    <property type="component" value="Unassembled WGS sequence"/>
</dbReference>
<proteinExistence type="predicted"/>
<accession>A0ABS4ZIB6</accession>
<sequence>MPSHEPLARVVLIGGASGSGKSRLAEASGLPLLRLDDFYREHDDPALPRFDSGEVDWDHRGSWNAAAAVDALESLAHSGRAEAPIYDISSSSVIGSRTVALDGARVFLAEGIFVGEVVAEARRRGILQDAVCVRRSRWLTMWLRFLRDVRESRKSLGVLLRRGLRLARNEPAILAELTAAGCRPVSVRKLRVQLADYAA</sequence>
<keyword evidence="1" id="KW-0808">Transferase</keyword>
<dbReference type="GO" id="GO:0004849">
    <property type="term" value="F:uridine kinase activity"/>
    <property type="evidence" value="ECO:0007669"/>
    <property type="project" value="UniProtKB-EC"/>
</dbReference>
<name>A0ABS4ZIB6_9MICO</name>
<comment type="caution">
    <text evidence="1">The sequence shown here is derived from an EMBL/GenBank/DDBJ whole genome shotgun (WGS) entry which is preliminary data.</text>
</comment>
<dbReference type="EMBL" id="JAGIOL010000001">
    <property type="protein sequence ID" value="MBP2436740.1"/>
    <property type="molecule type" value="Genomic_DNA"/>
</dbReference>
<dbReference type="SUPFAM" id="SSF52540">
    <property type="entry name" value="P-loop containing nucleoside triphosphate hydrolases"/>
    <property type="match status" value="1"/>
</dbReference>
<dbReference type="Gene3D" id="3.40.50.300">
    <property type="entry name" value="P-loop containing nucleotide triphosphate hydrolases"/>
    <property type="match status" value="1"/>
</dbReference>
<evidence type="ECO:0000313" key="2">
    <source>
        <dbReference type="Proteomes" id="UP001519362"/>
    </source>
</evidence>
<reference evidence="1 2" key="1">
    <citation type="submission" date="2021-03" db="EMBL/GenBank/DDBJ databases">
        <title>Sequencing the genomes of 1000 actinobacteria strains.</title>
        <authorList>
            <person name="Klenk H.-P."/>
        </authorList>
    </citation>
    <scope>NUCLEOTIDE SEQUENCE [LARGE SCALE GENOMIC DNA]</scope>
    <source>
        <strain evidence="1 2">DSM 24221</strain>
    </source>
</reference>
<gene>
    <name evidence="1" type="ORF">JOF34_001326</name>
</gene>